<protein>
    <submittedName>
        <fullName evidence="1">Uncharacterized protein</fullName>
    </submittedName>
</protein>
<organism evidence="1 2">
    <name type="scientific">Xylanimonas ulmi</name>
    <dbReference type="NCBI Taxonomy" id="228973"/>
    <lineage>
        <taxon>Bacteria</taxon>
        <taxon>Bacillati</taxon>
        <taxon>Actinomycetota</taxon>
        <taxon>Actinomycetes</taxon>
        <taxon>Micrococcales</taxon>
        <taxon>Promicromonosporaceae</taxon>
        <taxon>Xylanimonas</taxon>
    </lineage>
</organism>
<dbReference type="EMBL" id="SGWX01000001">
    <property type="protein sequence ID" value="RZS62253.1"/>
    <property type="molecule type" value="Genomic_DNA"/>
</dbReference>
<evidence type="ECO:0000313" key="1">
    <source>
        <dbReference type="EMBL" id="RZS62253.1"/>
    </source>
</evidence>
<proteinExistence type="predicted"/>
<accession>A0A4Q7M5E1</accession>
<comment type="caution">
    <text evidence="1">The sequence shown here is derived from an EMBL/GenBank/DDBJ whole genome shotgun (WGS) entry which is preliminary data.</text>
</comment>
<dbReference type="AlphaFoldDB" id="A0A4Q7M5E1"/>
<name>A0A4Q7M5E1_9MICO</name>
<gene>
    <name evidence="1" type="ORF">EV386_2578</name>
</gene>
<sequence length="201" mass="21279">MSLSSPVELHRIDERFKAIAFGALHGATELTSPDGERIPIDQTVLDPTPETFPFCFAFQGDGDDRWHLPGWGHLLSLVRRVGADQHHASLVVESTVSDTYAEFTGSAEHDAVVVRIGQAAQDGDGFLEWDVLATSPDGGAFRLPVGAVGDDVQAAVQGGDVDFVSVPRAAVLHALDAAVGAHLYLIAAPLAEDTLDTMGLL</sequence>
<dbReference type="RefSeq" id="WP_130415561.1">
    <property type="nucleotide sequence ID" value="NZ_SGWX01000001.1"/>
</dbReference>
<dbReference type="Proteomes" id="UP000293852">
    <property type="component" value="Unassembled WGS sequence"/>
</dbReference>
<keyword evidence="2" id="KW-1185">Reference proteome</keyword>
<evidence type="ECO:0000313" key="2">
    <source>
        <dbReference type="Proteomes" id="UP000293852"/>
    </source>
</evidence>
<reference evidence="1 2" key="1">
    <citation type="submission" date="2019-02" db="EMBL/GenBank/DDBJ databases">
        <title>Sequencing the genomes of 1000 actinobacteria strains.</title>
        <authorList>
            <person name="Klenk H.-P."/>
        </authorList>
    </citation>
    <scope>NUCLEOTIDE SEQUENCE [LARGE SCALE GENOMIC DNA]</scope>
    <source>
        <strain evidence="1 2">DSM 16932</strain>
    </source>
</reference>